<gene>
    <name evidence="2" type="ORF">FHS21_006376</name>
</gene>
<reference evidence="2 3" key="1">
    <citation type="submission" date="2020-08" db="EMBL/GenBank/DDBJ databases">
        <title>Genomic Encyclopedia of Type Strains, Phase III (KMG-III): the genomes of soil and plant-associated and newly described type strains.</title>
        <authorList>
            <person name="Whitman W."/>
        </authorList>
    </citation>
    <scope>NUCLEOTIDE SEQUENCE [LARGE SCALE GENOMIC DNA]</scope>
    <source>
        <strain evidence="2 3">CECT 7015</strain>
    </source>
</reference>
<comment type="caution">
    <text evidence="2">The sequence shown here is derived from an EMBL/GenBank/DDBJ whole genome shotgun (WGS) entry which is preliminary data.</text>
</comment>
<proteinExistence type="predicted"/>
<organism evidence="2 3">
    <name type="scientific">Phyllobacterium trifolii</name>
    <dbReference type="NCBI Taxonomy" id="300193"/>
    <lineage>
        <taxon>Bacteria</taxon>
        <taxon>Pseudomonadati</taxon>
        <taxon>Pseudomonadota</taxon>
        <taxon>Alphaproteobacteria</taxon>
        <taxon>Hyphomicrobiales</taxon>
        <taxon>Phyllobacteriaceae</taxon>
        <taxon>Phyllobacterium</taxon>
    </lineage>
</organism>
<protein>
    <submittedName>
        <fullName evidence="2">Uncharacterized protein</fullName>
    </submittedName>
</protein>
<dbReference type="Proteomes" id="UP000554520">
    <property type="component" value="Unassembled WGS sequence"/>
</dbReference>
<feature type="transmembrane region" description="Helical" evidence="1">
    <location>
        <begin position="17"/>
        <end position="39"/>
    </location>
</feature>
<keyword evidence="1" id="KW-0812">Transmembrane</keyword>
<evidence type="ECO:0000313" key="2">
    <source>
        <dbReference type="EMBL" id="MBB3149919.1"/>
    </source>
</evidence>
<keyword evidence="1" id="KW-0472">Membrane</keyword>
<name>A0A839UN38_9HYPH</name>
<keyword evidence="3" id="KW-1185">Reference proteome</keyword>
<keyword evidence="1" id="KW-1133">Transmembrane helix</keyword>
<dbReference type="EMBL" id="JACHXN010000051">
    <property type="protein sequence ID" value="MBB3149919.1"/>
    <property type="molecule type" value="Genomic_DNA"/>
</dbReference>
<evidence type="ECO:0000256" key="1">
    <source>
        <dbReference type="SAM" id="Phobius"/>
    </source>
</evidence>
<dbReference type="AlphaFoldDB" id="A0A839UN38"/>
<sequence length="83" mass="9521">MRTEFEEGPEDEKEPPLYLYELEFLVGLAITIAISRLLYLGDLRADGPKNAVHAIDSVWWLNQRGTKSFSRSCIPAETVRLWP</sequence>
<evidence type="ECO:0000313" key="3">
    <source>
        <dbReference type="Proteomes" id="UP000554520"/>
    </source>
</evidence>
<accession>A0A839UN38</accession>